<dbReference type="AlphaFoldDB" id="A0A8S0VQ21"/>
<reference evidence="1 2" key="1">
    <citation type="submission" date="2020-01" db="EMBL/GenBank/DDBJ databases">
        <authorList>
            <person name="Gupta K D."/>
        </authorList>
    </citation>
    <scope>NUCLEOTIDE SEQUENCE [LARGE SCALE GENOMIC DNA]</scope>
</reference>
<comment type="caution">
    <text evidence="1">The sequence shown here is derived from an EMBL/GenBank/DDBJ whole genome shotgun (WGS) entry which is preliminary data.</text>
</comment>
<dbReference type="Proteomes" id="UP000467700">
    <property type="component" value="Unassembled WGS sequence"/>
</dbReference>
<keyword evidence="2" id="KW-1185">Reference proteome</keyword>
<protein>
    <submittedName>
        <fullName evidence="1">Uncharacterized protein</fullName>
    </submittedName>
</protein>
<organism evidence="1 2">
    <name type="scientific">Cyclocybe aegerita</name>
    <name type="common">Black poplar mushroom</name>
    <name type="synonym">Agrocybe aegerita</name>
    <dbReference type="NCBI Taxonomy" id="1973307"/>
    <lineage>
        <taxon>Eukaryota</taxon>
        <taxon>Fungi</taxon>
        <taxon>Dikarya</taxon>
        <taxon>Basidiomycota</taxon>
        <taxon>Agaricomycotina</taxon>
        <taxon>Agaricomycetes</taxon>
        <taxon>Agaricomycetidae</taxon>
        <taxon>Agaricales</taxon>
        <taxon>Agaricineae</taxon>
        <taxon>Bolbitiaceae</taxon>
        <taxon>Cyclocybe</taxon>
    </lineage>
</organism>
<accession>A0A8S0VQ21</accession>
<dbReference type="EMBL" id="CACVBS010000001">
    <property type="protein sequence ID" value="CAA7257352.1"/>
    <property type="molecule type" value="Genomic_DNA"/>
</dbReference>
<evidence type="ECO:0000313" key="2">
    <source>
        <dbReference type="Proteomes" id="UP000467700"/>
    </source>
</evidence>
<evidence type="ECO:0000313" key="1">
    <source>
        <dbReference type="EMBL" id="CAA7257352.1"/>
    </source>
</evidence>
<name>A0A8S0VQ21_CYCAE</name>
<sequence>MASRTSATSTTRPGQETTLYLFRGKKKIKENLDAVKTMVNPEDVAEARRITNEADPTVGGRYPPAVMSSLFADTPDL</sequence>
<gene>
    <name evidence="1" type="ORF">AAE3_LOCUS111</name>
</gene>
<proteinExistence type="predicted"/>